<dbReference type="AlphaFoldDB" id="A0A917SPB4"/>
<dbReference type="InterPro" id="IPR013216">
    <property type="entry name" value="Methyltransf_11"/>
</dbReference>
<dbReference type="PANTHER" id="PTHR43591">
    <property type="entry name" value="METHYLTRANSFERASE"/>
    <property type="match status" value="1"/>
</dbReference>
<dbReference type="EMBL" id="BMNA01000002">
    <property type="protein sequence ID" value="GGL92150.1"/>
    <property type="molecule type" value="Genomic_DNA"/>
</dbReference>
<dbReference type="Proteomes" id="UP000655208">
    <property type="component" value="Unassembled WGS sequence"/>
</dbReference>
<feature type="domain" description="Methyltransferase type 11" evidence="1">
    <location>
        <begin position="50"/>
        <end position="144"/>
    </location>
</feature>
<evidence type="ECO:0000313" key="2">
    <source>
        <dbReference type="EMBL" id="GGL92150.1"/>
    </source>
</evidence>
<dbReference type="PANTHER" id="PTHR43591:SF24">
    <property type="entry name" value="2-METHOXY-6-POLYPRENYL-1,4-BENZOQUINOL METHYLASE, MITOCHONDRIAL"/>
    <property type="match status" value="1"/>
</dbReference>
<dbReference type="Gene3D" id="3.40.50.150">
    <property type="entry name" value="Vaccinia Virus protein VP39"/>
    <property type="match status" value="1"/>
</dbReference>
<keyword evidence="3" id="KW-1185">Reference proteome</keyword>
<reference evidence="2" key="1">
    <citation type="journal article" date="2014" name="Int. J. Syst. Evol. Microbiol.">
        <title>Complete genome sequence of Corynebacterium casei LMG S-19264T (=DSM 44701T), isolated from a smear-ripened cheese.</title>
        <authorList>
            <consortium name="US DOE Joint Genome Institute (JGI-PGF)"/>
            <person name="Walter F."/>
            <person name="Albersmeier A."/>
            <person name="Kalinowski J."/>
            <person name="Ruckert C."/>
        </authorList>
    </citation>
    <scope>NUCLEOTIDE SEQUENCE</scope>
    <source>
        <strain evidence="2">CGMCC 4.7308</strain>
    </source>
</reference>
<evidence type="ECO:0000313" key="3">
    <source>
        <dbReference type="Proteomes" id="UP000655208"/>
    </source>
</evidence>
<reference evidence="2" key="2">
    <citation type="submission" date="2020-09" db="EMBL/GenBank/DDBJ databases">
        <authorList>
            <person name="Sun Q."/>
            <person name="Zhou Y."/>
        </authorList>
    </citation>
    <scope>NUCLEOTIDE SEQUENCE</scope>
    <source>
        <strain evidence="2">CGMCC 4.7308</strain>
    </source>
</reference>
<evidence type="ECO:0000259" key="1">
    <source>
        <dbReference type="Pfam" id="PF08241"/>
    </source>
</evidence>
<gene>
    <name evidence="2" type="ORF">GCM10011594_09870</name>
</gene>
<sequence length="271" mass="28900">MTTTALDPIKLKHRAMWAMGDYDALATEVIPELGTTLVAAAGAAAGQRVLDVAAGSGNASLPAAATGAAVTASDLCPELVAIGRRRSTERGLPVDWAEADAERLPYPDDAFDTVLSCVGVMFAPFHQPVADELVRVTRPGGTIALVNWTPTGFIGQLFSTMKQFLPPPPAGASPGPLWGDPVHVRALFGDRVTDVSAEKRLLPVRRFADGPAFRDFFARTYGPTISAYRAVADDPARTAELDTALVDLARRHQRADGAMDWEYLLFTARVG</sequence>
<proteinExistence type="predicted"/>
<protein>
    <recommendedName>
        <fullName evidence="1">Methyltransferase type 11 domain-containing protein</fullName>
    </recommendedName>
</protein>
<accession>A0A917SPB4</accession>
<organism evidence="2 3">
    <name type="scientific">Nakamurella endophytica</name>
    <dbReference type="NCBI Taxonomy" id="1748367"/>
    <lineage>
        <taxon>Bacteria</taxon>
        <taxon>Bacillati</taxon>
        <taxon>Actinomycetota</taxon>
        <taxon>Actinomycetes</taxon>
        <taxon>Nakamurellales</taxon>
        <taxon>Nakamurellaceae</taxon>
        <taxon>Nakamurella</taxon>
    </lineage>
</organism>
<dbReference type="RefSeq" id="WP_188940398.1">
    <property type="nucleotide sequence ID" value="NZ_BMNA01000002.1"/>
</dbReference>
<dbReference type="CDD" id="cd02440">
    <property type="entry name" value="AdoMet_MTases"/>
    <property type="match status" value="1"/>
</dbReference>
<dbReference type="InterPro" id="IPR029063">
    <property type="entry name" value="SAM-dependent_MTases_sf"/>
</dbReference>
<dbReference type="SUPFAM" id="SSF53335">
    <property type="entry name" value="S-adenosyl-L-methionine-dependent methyltransferases"/>
    <property type="match status" value="1"/>
</dbReference>
<name>A0A917SPB4_9ACTN</name>
<comment type="caution">
    <text evidence="2">The sequence shown here is derived from an EMBL/GenBank/DDBJ whole genome shotgun (WGS) entry which is preliminary data.</text>
</comment>
<dbReference type="Pfam" id="PF08241">
    <property type="entry name" value="Methyltransf_11"/>
    <property type="match status" value="1"/>
</dbReference>
<dbReference type="GO" id="GO:0008757">
    <property type="term" value="F:S-adenosylmethionine-dependent methyltransferase activity"/>
    <property type="evidence" value="ECO:0007669"/>
    <property type="project" value="InterPro"/>
</dbReference>